<evidence type="ECO:0000256" key="2">
    <source>
        <dbReference type="SAM" id="Phobius"/>
    </source>
</evidence>
<evidence type="ECO:0000313" key="4">
    <source>
        <dbReference type="EMBL" id="CAF3316351.1"/>
    </source>
</evidence>
<dbReference type="Proteomes" id="UP000663865">
    <property type="component" value="Unassembled WGS sequence"/>
</dbReference>
<feature type="compositionally biased region" description="Basic and acidic residues" evidence="1">
    <location>
        <begin position="55"/>
        <end position="77"/>
    </location>
</feature>
<feature type="signal peptide" evidence="3">
    <location>
        <begin position="1"/>
        <end position="22"/>
    </location>
</feature>
<comment type="caution">
    <text evidence="4">The sequence shown here is derived from an EMBL/GenBank/DDBJ whole genome shotgun (WGS) entry which is preliminary data.</text>
</comment>
<evidence type="ECO:0000313" key="5">
    <source>
        <dbReference type="Proteomes" id="UP000663865"/>
    </source>
</evidence>
<evidence type="ECO:0000256" key="3">
    <source>
        <dbReference type="SAM" id="SignalP"/>
    </source>
</evidence>
<keyword evidence="3" id="KW-0732">Signal</keyword>
<accession>A0A817TGX0</accession>
<protein>
    <submittedName>
        <fullName evidence="4">Uncharacterized protein</fullName>
    </submittedName>
</protein>
<organism evidence="4 5">
    <name type="scientific">Rotaria socialis</name>
    <dbReference type="NCBI Taxonomy" id="392032"/>
    <lineage>
        <taxon>Eukaryota</taxon>
        <taxon>Metazoa</taxon>
        <taxon>Spiralia</taxon>
        <taxon>Gnathifera</taxon>
        <taxon>Rotifera</taxon>
        <taxon>Eurotatoria</taxon>
        <taxon>Bdelloidea</taxon>
        <taxon>Philodinida</taxon>
        <taxon>Philodinidae</taxon>
        <taxon>Rotaria</taxon>
    </lineage>
</organism>
<gene>
    <name evidence="4" type="ORF">KIK155_LOCUS66</name>
</gene>
<sequence>MHITYCGLFLVICLGMAGECLRLSNLYGPIRAPVIPHIPEIPHLPEVVDPSFHGNNEHSSNHGGDGENEHPGIDEGHPNASHESAESSCKDDDDDCKNNKIAIIITGGVVGLIALIFFTYACKKSRQSQRSKSNVPPVQRATNPAFGLNRSKINIFKSGIWERSRYPQNEIWHGPHQLTLWFDPELTNVVGSGTDDMGIFFAIGTYSSAKHEVTLSKGYLECTDHRLENLNSKITIQLAWNSQNNQFEGK</sequence>
<keyword evidence="2" id="KW-0472">Membrane</keyword>
<reference evidence="4" key="1">
    <citation type="submission" date="2021-02" db="EMBL/GenBank/DDBJ databases">
        <authorList>
            <person name="Nowell W R."/>
        </authorList>
    </citation>
    <scope>NUCLEOTIDE SEQUENCE</scope>
</reference>
<name>A0A817TGX0_9BILA</name>
<keyword evidence="2" id="KW-1133">Transmembrane helix</keyword>
<feature type="chain" id="PRO_5032778142" evidence="3">
    <location>
        <begin position="23"/>
        <end position="250"/>
    </location>
</feature>
<feature type="region of interest" description="Disordered" evidence="1">
    <location>
        <begin position="46"/>
        <end position="91"/>
    </location>
</feature>
<dbReference type="EMBL" id="CAJNYV010000003">
    <property type="protein sequence ID" value="CAF3316351.1"/>
    <property type="molecule type" value="Genomic_DNA"/>
</dbReference>
<dbReference type="AlphaFoldDB" id="A0A817TGX0"/>
<evidence type="ECO:0000256" key="1">
    <source>
        <dbReference type="SAM" id="MobiDB-lite"/>
    </source>
</evidence>
<proteinExistence type="predicted"/>
<feature type="transmembrane region" description="Helical" evidence="2">
    <location>
        <begin position="101"/>
        <end position="122"/>
    </location>
</feature>
<keyword evidence="2" id="KW-0812">Transmembrane</keyword>